<dbReference type="AlphaFoldDB" id="A0A6J2YCA8"/>
<keyword evidence="1" id="KW-1133">Transmembrane helix</keyword>
<feature type="chain" id="PRO_5026833819" evidence="2">
    <location>
        <begin position="17"/>
        <end position="695"/>
    </location>
</feature>
<feature type="transmembrane region" description="Helical" evidence="1">
    <location>
        <begin position="564"/>
        <end position="583"/>
    </location>
</feature>
<feature type="transmembrane region" description="Helical" evidence="1">
    <location>
        <begin position="208"/>
        <end position="229"/>
    </location>
</feature>
<dbReference type="KEGG" id="soy:115886049"/>
<dbReference type="OrthoDB" id="118951at2759"/>
<feature type="transmembrane region" description="Helical" evidence="1">
    <location>
        <begin position="488"/>
        <end position="511"/>
    </location>
</feature>
<sequence>MKILLLIILFSSGVYCLSIANIYIKYFKNKAHEIVDKSIPKGSCSRHLKYLITDALNIKNIWALKMLDASAKLQPGILYGGTHNLGNFDQCIQIKKQKNDDEVIEGQYCTVLLSPVKIYTTDSNSAVDIFQVLPRHLELEENVDFERMLNFIKVIFGVCLPKSCSTANLQKLWNYIEHTFHIPVHVTVDDHLCSYKGKVPFVYDFDSYVFLMFGLYGIFVMLSTAYDMLYYSYLEVPRRVFLEECFVAFSLHKNFKKVFETPQTKEGDLFGCLSGMKTLSMLWVIYGHRFAFNYMSGSINTVEIFQWRKSYAALPLVMAPFSVDTFLVISGLLLAYKFMQIRDILPESQPMPWYVLYLARIARLSPGLLATILFYTSIIKYFGDGPLWPLIMYQAAHYCNKMGISSALFINNLFPKYQCIPQTWYLSVDTQLYMIAPVILHFLIRYPKKSAMCLTLLSGISMIYTYYITVTYKLKWFFLDDGLKFVSLIYESSFVRLPVWMFGMLTGALLYNCEHINISKPLVAVLWSCSVALPFGIAWISILMTRQPYNEHASALYNSLTGPAWALSVCIIVFFCCTQRGGILNNFLSLSLFKILTRISYSIFLIHLSVISMIDGNKRSVTSNNNFKSFHAFLGDLPFIFAVGLLWCLFFESPYINLAKICFKYTFGDDILAAVSFHGKSRAVVVYKPKKMKCQ</sequence>
<dbReference type="InterPro" id="IPR006621">
    <property type="entry name" value="Nose-resist-to-fluoxetine_N"/>
</dbReference>
<feature type="transmembrane region" description="Helical" evidence="1">
    <location>
        <begin position="523"/>
        <end position="544"/>
    </location>
</feature>
<keyword evidence="2" id="KW-0732">Signal</keyword>
<keyword evidence="4" id="KW-1185">Reference proteome</keyword>
<dbReference type="RefSeq" id="XP_030760936.1">
    <property type="nucleotide sequence ID" value="XM_030905076.1"/>
</dbReference>
<dbReference type="Proteomes" id="UP000504635">
    <property type="component" value="Unplaced"/>
</dbReference>
<dbReference type="PANTHER" id="PTHR11161">
    <property type="entry name" value="O-ACYLTRANSFERASE"/>
    <property type="match status" value="1"/>
</dbReference>
<organism evidence="4 5">
    <name type="scientific">Sitophilus oryzae</name>
    <name type="common">Rice weevil</name>
    <name type="synonym">Curculio oryzae</name>
    <dbReference type="NCBI Taxonomy" id="7048"/>
    <lineage>
        <taxon>Eukaryota</taxon>
        <taxon>Metazoa</taxon>
        <taxon>Ecdysozoa</taxon>
        <taxon>Arthropoda</taxon>
        <taxon>Hexapoda</taxon>
        <taxon>Insecta</taxon>
        <taxon>Pterygota</taxon>
        <taxon>Neoptera</taxon>
        <taxon>Endopterygota</taxon>
        <taxon>Coleoptera</taxon>
        <taxon>Polyphaga</taxon>
        <taxon>Cucujiformia</taxon>
        <taxon>Curculionidae</taxon>
        <taxon>Dryophthorinae</taxon>
        <taxon>Sitophilus</taxon>
    </lineage>
</organism>
<dbReference type="Pfam" id="PF20146">
    <property type="entry name" value="NRF"/>
    <property type="match status" value="1"/>
</dbReference>
<protein>
    <submittedName>
        <fullName evidence="5">Nose resistant to fluoxetine protein 6-like</fullName>
    </submittedName>
</protein>
<name>A0A6J2YCA8_SITOR</name>
<feature type="transmembrane region" description="Helical" evidence="1">
    <location>
        <begin position="424"/>
        <end position="444"/>
    </location>
</feature>
<dbReference type="InterPro" id="IPR052728">
    <property type="entry name" value="O2_lipid_transport_reg"/>
</dbReference>
<dbReference type="SMART" id="SM00703">
    <property type="entry name" value="NRF"/>
    <property type="match status" value="1"/>
</dbReference>
<feature type="domain" description="Nose resistant-to-fluoxetine protein N-terminal" evidence="3">
    <location>
        <begin position="41"/>
        <end position="195"/>
    </location>
</feature>
<proteinExistence type="predicted"/>
<feature type="transmembrane region" description="Helical" evidence="1">
    <location>
        <begin position="595"/>
        <end position="614"/>
    </location>
</feature>
<feature type="transmembrane region" description="Helical" evidence="1">
    <location>
        <begin position="357"/>
        <end position="382"/>
    </location>
</feature>
<reference evidence="5" key="1">
    <citation type="submission" date="2025-08" db="UniProtKB">
        <authorList>
            <consortium name="RefSeq"/>
        </authorList>
    </citation>
    <scope>IDENTIFICATION</scope>
    <source>
        <tissue evidence="5">Gonads</tissue>
    </source>
</reference>
<dbReference type="InterPro" id="IPR002656">
    <property type="entry name" value="Acyl_transf_3_dom"/>
</dbReference>
<evidence type="ECO:0000259" key="3">
    <source>
        <dbReference type="SMART" id="SM00703"/>
    </source>
</evidence>
<evidence type="ECO:0000256" key="2">
    <source>
        <dbReference type="SAM" id="SignalP"/>
    </source>
</evidence>
<keyword evidence="1" id="KW-0472">Membrane</keyword>
<gene>
    <name evidence="5" type="primary">LOC115886049</name>
</gene>
<dbReference type="GeneID" id="115886049"/>
<feature type="transmembrane region" description="Helical" evidence="1">
    <location>
        <begin position="451"/>
        <end position="468"/>
    </location>
</feature>
<feature type="transmembrane region" description="Helical" evidence="1">
    <location>
        <begin position="630"/>
        <end position="651"/>
    </location>
</feature>
<evidence type="ECO:0000256" key="1">
    <source>
        <dbReference type="SAM" id="Phobius"/>
    </source>
</evidence>
<dbReference type="PANTHER" id="PTHR11161:SF0">
    <property type="entry name" value="O-ACYLTRANSFERASE LIKE PROTEIN"/>
    <property type="match status" value="1"/>
</dbReference>
<keyword evidence="1" id="KW-0812">Transmembrane</keyword>
<dbReference type="Pfam" id="PF01757">
    <property type="entry name" value="Acyl_transf_3"/>
    <property type="match status" value="1"/>
</dbReference>
<feature type="signal peptide" evidence="2">
    <location>
        <begin position="1"/>
        <end position="16"/>
    </location>
</feature>
<evidence type="ECO:0000313" key="5">
    <source>
        <dbReference type="RefSeq" id="XP_030760936.1"/>
    </source>
</evidence>
<feature type="transmembrane region" description="Helical" evidence="1">
    <location>
        <begin position="311"/>
        <end position="336"/>
    </location>
</feature>
<dbReference type="InParanoid" id="A0A6J2YCA8"/>
<dbReference type="GO" id="GO:0016747">
    <property type="term" value="F:acyltransferase activity, transferring groups other than amino-acyl groups"/>
    <property type="evidence" value="ECO:0007669"/>
    <property type="project" value="InterPro"/>
</dbReference>
<evidence type="ECO:0000313" key="4">
    <source>
        <dbReference type="Proteomes" id="UP000504635"/>
    </source>
</evidence>
<accession>A0A6J2YCA8</accession>